<organism evidence="2">
    <name type="scientific">Candidatus Kentrum sp. DK</name>
    <dbReference type="NCBI Taxonomy" id="2126562"/>
    <lineage>
        <taxon>Bacteria</taxon>
        <taxon>Pseudomonadati</taxon>
        <taxon>Pseudomonadota</taxon>
        <taxon>Gammaproteobacteria</taxon>
        <taxon>Candidatus Kentrum</taxon>
    </lineage>
</organism>
<keyword evidence="2" id="KW-0547">Nucleotide-binding</keyword>
<keyword evidence="2" id="KW-0067">ATP-binding</keyword>
<sequence>MLQKIKITGLFGQFDYEIELKSEGITILTGPNGYGKTTILKMIHAFATGNLPFFFRLAFSEIVLVYEKTEFSVSKRSSDLLVFQHGNAKPLELAKDAFHKAVQQHPRYQKIGENDWLDRATGIRSTLESLVERSPDDFSQILQAYKERIPDLPAKVYLIQEQRLIRRSSVRKAAARGFVQVSLVSGFDDGENTQGGFINTIEEYAKELSTHIKNTLAEASKVGQQLDSSFPERLFEEKGSIDKKEFNRRYDAVRQKQNALSQYGLSTIREEKHPSFKEVNATALRVYLGDTEKKLAVFDGILQRLELFSSMLNKKQFAAKGIEISPDFGFRFRIEDGTELPLTALSSGEQQEVILLYELLFQVGSNTLVLIDEPELSLHVAWQKEFLTDLSRIVALQGIMVMLATHSPDIIGAHWDWVVDLYEISR</sequence>
<dbReference type="Pfam" id="PF13175">
    <property type="entry name" value="AAA_15"/>
    <property type="match status" value="1"/>
</dbReference>
<dbReference type="AlphaFoldDB" id="A0A450RUL2"/>
<dbReference type="InterPro" id="IPR027417">
    <property type="entry name" value="P-loop_NTPase"/>
</dbReference>
<reference evidence="2" key="1">
    <citation type="submission" date="2019-02" db="EMBL/GenBank/DDBJ databases">
        <authorList>
            <person name="Gruber-Vodicka R. H."/>
            <person name="Seah K. B. B."/>
        </authorList>
    </citation>
    <scope>NUCLEOTIDE SEQUENCE</scope>
    <source>
        <strain evidence="2">BECK_DK161</strain>
    </source>
</reference>
<dbReference type="PANTHER" id="PTHR43581">
    <property type="entry name" value="ATP/GTP PHOSPHATASE"/>
    <property type="match status" value="1"/>
</dbReference>
<evidence type="ECO:0000259" key="1">
    <source>
        <dbReference type="Pfam" id="PF13175"/>
    </source>
</evidence>
<protein>
    <submittedName>
        <fullName evidence="2">Predicted ATP-binding protein involved in virulence</fullName>
    </submittedName>
</protein>
<gene>
    <name evidence="2" type="ORF">BECKDK2373C_GA0170839_10029</name>
</gene>
<dbReference type="InterPro" id="IPR041685">
    <property type="entry name" value="AAA_GajA/Old/RecF-like"/>
</dbReference>
<dbReference type="PANTHER" id="PTHR43581:SF2">
    <property type="entry name" value="EXCINUCLEASE ATPASE SUBUNIT"/>
    <property type="match status" value="1"/>
</dbReference>
<name>A0A450RUL2_9GAMM</name>
<dbReference type="GO" id="GO:0005524">
    <property type="term" value="F:ATP binding"/>
    <property type="evidence" value="ECO:0007669"/>
    <property type="project" value="UniProtKB-KW"/>
</dbReference>
<evidence type="ECO:0000313" key="2">
    <source>
        <dbReference type="EMBL" id="VFJ42707.1"/>
    </source>
</evidence>
<proteinExistence type="predicted"/>
<dbReference type="Gene3D" id="3.40.50.300">
    <property type="entry name" value="P-loop containing nucleotide triphosphate hydrolases"/>
    <property type="match status" value="1"/>
</dbReference>
<accession>A0A450RUL2</accession>
<feature type="domain" description="Endonuclease GajA/Old nuclease/RecF-like AAA" evidence="1">
    <location>
        <begin position="1"/>
        <end position="411"/>
    </location>
</feature>
<dbReference type="EMBL" id="CAADEY010000002">
    <property type="protein sequence ID" value="VFJ42707.1"/>
    <property type="molecule type" value="Genomic_DNA"/>
</dbReference>
<dbReference type="SUPFAM" id="SSF52540">
    <property type="entry name" value="P-loop containing nucleoside triphosphate hydrolases"/>
    <property type="match status" value="1"/>
</dbReference>
<dbReference type="CDD" id="cd00267">
    <property type="entry name" value="ABC_ATPase"/>
    <property type="match status" value="1"/>
</dbReference>
<dbReference type="InterPro" id="IPR051396">
    <property type="entry name" value="Bact_Antivir_Def_Nuclease"/>
</dbReference>